<dbReference type="EMBL" id="BEHT01000051">
    <property type="protein sequence ID" value="GBD00092.1"/>
    <property type="molecule type" value="Genomic_DNA"/>
</dbReference>
<feature type="binding site" evidence="4">
    <location>
        <begin position="154"/>
        <end position="156"/>
    </location>
    <ligand>
        <name>D-glyceraldehyde 3-phosphate</name>
        <dbReference type="ChEBI" id="CHEBI:59776"/>
    </ligand>
</feature>
<dbReference type="GO" id="GO:0050661">
    <property type="term" value="F:NADP binding"/>
    <property type="evidence" value="ECO:0007669"/>
    <property type="project" value="InterPro"/>
</dbReference>
<proteinExistence type="inferred from homology"/>
<comment type="similarity">
    <text evidence="1 7">Belongs to the glyceraldehyde-3-phosphate dehydrogenase family.</text>
</comment>
<dbReference type="SUPFAM" id="SSF55347">
    <property type="entry name" value="Glyceraldehyde-3-phosphate dehydrogenase-like, C-terminal domain"/>
    <property type="match status" value="1"/>
</dbReference>
<evidence type="ECO:0000256" key="3">
    <source>
        <dbReference type="PIRSR" id="PIRSR000149-1"/>
    </source>
</evidence>
<gene>
    <name evidence="10" type="primary">gap</name>
    <name evidence="10" type="ORF">HRbin17_02628</name>
</gene>
<dbReference type="SUPFAM" id="SSF51735">
    <property type="entry name" value="NAD(P)-binding Rossmann-fold domains"/>
    <property type="match status" value="1"/>
</dbReference>
<comment type="caution">
    <text evidence="10">The sequence shown here is derived from an EMBL/GenBank/DDBJ whole genome shotgun (WGS) entry which is preliminary data.</text>
</comment>
<evidence type="ECO:0000313" key="10">
    <source>
        <dbReference type="EMBL" id="GBD00092.1"/>
    </source>
</evidence>
<dbReference type="InterPro" id="IPR006424">
    <property type="entry name" value="Glyceraldehyde-3-P_DH_1"/>
</dbReference>
<dbReference type="Gene3D" id="3.30.360.10">
    <property type="entry name" value="Dihydrodipicolinate Reductase, domain 2"/>
    <property type="match status" value="1"/>
</dbReference>
<dbReference type="InterPro" id="IPR020829">
    <property type="entry name" value="GlycerAld_3-P_DH_cat"/>
</dbReference>
<dbReference type="CDD" id="cd05214">
    <property type="entry name" value="GAPDH_I_N"/>
    <property type="match status" value="1"/>
</dbReference>
<dbReference type="GO" id="GO:0051287">
    <property type="term" value="F:NAD binding"/>
    <property type="evidence" value="ECO:0007669"/>
    <property type="project" value="InterPro"/>
</dbReference>
<evidence type="ECO:0000256" key="1">
    <source>
        <dbReference type="ARBA" id="ARBA00007406"/>
    </source>
</evidence>
<reference evidence="11" key="1">
    <citation type="submission" date="2017-09" db="EMBL/GenBank/DDBJ databases">
        <title>Metaegenomics of thermophilic ammonia-oxidizing enrichment culture.</title>
        <authorList>
            <person name="Kato S."/>
            <person name="Suzuki K."/>
        </authorList>
    </citation>
    <scope>NUCLEOTIDE SEQUENCE [LARGE SCALE GENOMIC DNA]</scope>
</reference>
<evidence type="ECO:0000256" key="6">
    <source>
        <dbReference type="PIRSR" id="PIRSR000149-4"/>
    </source>
</evidence>
<evidence type="ECO:0000259" key="9">
    <source>
        <dbReference type="SMART" id="SM00846"/>
    </source>
</evidence>
<feature type="active site" description="Nucleophile" evidence="3">
    <location>
        <position position="155"/>
    </location>
</feature>
<feature type="binding site" evidence="5">
    <location>
        <position position="325"/>
    </location>
    <ligand>
        <name>NAD(+)</name>
        <dbReference type="ChEBI" id="CHEBI:57540"/>
    </ligand>
</feature>
<keyword evidence="2 8" id="KW-0560">Oxidoreductase</keyword>
<evidence type="ECO:0000256" key="5">
    <source>
        <dbReference type="PIRSR" id="PIRSR000149-3"/>
    </source>
</evidence>
<feature type="binding site" evidence="4">
    <location>
        <begin position="213"/>
        <end position="214"/>
    </location>
    <ligand>
        <name>D-glyceraldehyde 3-phosphate</name>
        <dbReference type="ChEBI" id="CHEBI:59776"/>
    </ligand>
</feature>
<keyword evidence="5" id="KW-0547">Nucleotide-binding</keyword>
<feature type="domain" description="Glyceraldehyde 3-phosphate dehydrogenase NAD(P) binding" evidence="9">
    <location>
        <begin position="4"/>
        <end position="155"/>
    </location>
</feature>
<dbReference type="FunFam" id="3.40.50.720:FF:000001">
    <property type="entry name" value="Glyceraldehyde-3-phosphate dehydrogenase"/>
    <property type="match status" value="1"/>
</dbReference>
<dbReference type="GO" id="GO:0006006">
    <property type="term" value="P:glucose metabolic process"/>
    <property type="evidence" value="ECO:0007669"/>
    <property type="project" value="InterPro"/>
</dbReference>
<dbReference type="Proteomes" id="UP000236173">
    <property type="component" value="Unassembled WGS sequence"/>
</dbReference>
<evidence type="ECO:0000256" key="8">
    <source>
        <dbReference type="RuleBase" id="RU361160"/>
    </source>
</evidence>
<evidence type="ECO:0000256" key="4">
    <source>
        <dbReference type="PIRSR" id="PIRSR000149-2"/>
    </source>
</evidence>
<dbReference type="PROSITE" id="PS00071">
    <property type="entry name" value="GAPDH"/>
    <property type="match status" value="1"/>
</dbReference>
<sequence>MAAVRVAINGFGRIGRQALKALLERHPGVADVVAINDLADSETNAHLFRYDTNYGRFNGTVEVRGGNLVINGDEIRVLSEKDPAKLPWKELGVDIVLESTGVFTDGAKARAHLEAGAKKVIISAPATNEDITVVLGVNHTAYNPKEHHIVSNASCTTNCLAPVCKVLHERFGIEFGLMTTVHAYTNDQRILDLVHKDLRRARAAAMNIIPTTTGAAKAIHLVLPALKGKLHGVALRVPVSTVSVIDLNVVTAKKATTEELIAAFQEAEKTPWREGGLGGILRVETDQCVSSDFKEDPHSAIVDGDPAFTFVGPGGMVKVTAWYDNEWGYSCRVADLIAYMAEQGV</sequence>
<feature type="binding site" evidence="5">
    <location>
        <position position="37"/>
    </location>
    <ligand>
        <name>NAD(+)</name>
        <dbReference type="ChEBI" id="CHEBI:57540"/>
    </ligand>
</feature>
<feature type="site" description="Activates thiol group during catalysis" evidence="6">
    <location>
        <position position="182"/>
    </location>
</feature>
<accession>A0A2H5XFZ6</accession>
<dbReference type="InterPro" id="IPR020830">
    <property type="entry name" value="GlycerAld_3-P_DH_AS"/>
</dbReference>
<keyword evidence="5" id="KW-0520">NAD</keyword>
<dbReference type="FunFam" id="3.30.360.10:FF:000002">
    <property type="entry name" value="Glyceraldehyde-3-phosphate dehydrogenase"/>
    <property type="match status" value="1"/>
</dbReference>
<feature type="binding site" evidence="5">
    <location>
        <position position="123"/>
    </location>
    <ligand>
        <name>NAD(+)</name>
        <dbReference type="ChEBI" id="CHEBI:57540"/>
    </ligand>
</feature>
<dbReference type="CDD" id="cd18126">
    <property type="entry name" value="GAPDH_I_C"/>
    <property type="match status" value="1"/>
</dbReference>
<protein>
    <recommendedName>
        <fullName evidence="8">Glyceraldehyde-3-phosphate dehydrogenase</fullName>
        <ecNumber evidence="8">1.2.1.-</ecNumber>
    </recommendedName>
</protein>
<dbReference type="NCBIfam" id="TIGR01534">
    <property type="entry name" value="GAPDH-I"/>
    <property type="match status" value="1"/>
</dbReference>
<dbReference type="AlphaFoldDB" id="A0A2H5XFZ6"/>
<feature type="binding site" evidence="4">
    <location>
        <position position="236"/>
    </location>
    <ligand>
        <name>D-glyceraldehyde 3-phosphate</name>
        <dbReference type="ChEBI" id="CHEBI:59776"/>
    </ligand>
</feature>
<dbReference type="PANTHER" id="PTHR43148">
    <property type="entry name" value="GLYCERALDEHYDE-3-PHOSPHATE DEHYDROGENASE 2"/>
    <property type="match status" value="1"/>
</dbReference>
<dbReference type="Pfam" id="PF00044">
    <property type="entry name" value="Gp_dh_N"/>
    <property type="match status" value="1"/>
</dbReference>
<evidence type="ECO:0000256" key="7">
    <source>
        <dbReference type="RuleBase" id="RU000397"/>
    </source>
</evidence>
<dbReference type="GO" id="GO:0016620">
    <property type="term" value="F:oxidoreductase activity, acting on the aldehyde or oxo group of donors, NAD or NADP as acceptor"/>
    <property type="evidence" value="ECO:0007669"/>
    <property type="project" value="InterPro"/>
</dbReference>
<dbReference type="SMART" id="SM00846">
    <property type="entry name" value="Gp_dh_N"/>
    <property type="match status" value="1"/>
</dbReference>
<dbReference type="InterPro" id="IPR036291">
    <property type="entry name" value="NAD(P)-bd_dom_sf"/>
</dbReference>
<dbReference type="InterPro" id="IPR020831">
    <property type="entry name" value="GlycerAld/Erythrose_P_DH"/>
</dbReference>
<evidence type="ECO:0000313" key="11">
    <source>
        <dbReference type="Proteomes" id="UP000236173"/>
    </source>
</evidence>
<feature type="binding site" evidence="4">
    <location>
        <position position="185"/>
    </location>
    <ligand>
        <name>D-glyceraldehyde 3-phosphate</name>
        <dbReference type="ChEBI" id="CHEBI:59776"/>
    </ligand>
</feature>
<dbReference type="Pfam" id="PF02800">
    <property type="entry name" value="Gp_dh_C"/>
    <property type="match status" value="1"/>
</dbReference>
<dbReference type="InterPro" id="IPR020828">
    <property type="entry name" value="GlycerAld_3-P_DH_NAD(P)-bd"/>
</dbReference>
<dbReference type="Gene3D" id="3.40.50.720">
    <property type="entry name" value="NAD(P)-binding Rossmann-like Domain"/>
    <property type="match status" value="1"/>
</dbReference>
<dbReference type="PRINTS" id="PR00078">
    <property type="entry name" value="G3PDHDRGNASE"/>
</dbReference>
<feature type="binding site" evidence="5">
    <location>
        <begin position="13"/>
        <end position="14"/>
    </location>
    <ligand>
        <name>NAD(+)</name>
        <dbReference type="ChEBI" id="CHEBI:57540"/>
    </ligand>
</feature>
<dbReference type="EC" id="1.2.1.-" evidence="8"/>
<dbReference type="PIRSF" id="PIRSF000149">
    <property type="entry name" value="GAP_DH"/>
    <property type="match status" value="1"/>
</dbReference>
<name>A0A2H5XFZ6_9BACT</name>
<evidence type="ECO:0000256" key="2">
    <source>
        <dbReference type="ARBA" id="ARBA00023002"/>
    </source>
</evidence>
<organism evidence="10 11">
    <name type="scientific">Candidatus Fervidibacter japonicus</name>
    <dbReference type="NCBI Taxonomy" id="2035412"/>
    <lineage>
        <taxon>Bacteria</taxon>
        <taxon>Candidatus Fervidibacterota</taxon>
        <taxon>Candidatus Fervidibacter</taxon>
    </lineage>
</organism>